<name>A0A1X9YUU1_9BACT</name>
<keyword evidence="3" id="KW-1185">Reference proteome</keyword>
<dbReference type="Proteomes" id="UP000266292">
    <property type="component" value="Chromosome"/>
</dbReference>
<evidence type="ECO:0008006" key="4">
    <source>
        <dbReference type="Google" id="ProtNLM"/>
    </source>
</evidence>
<dbReference type="STRING" id="709015.GCA_000472485_03066"/>
<evidence type="ECO:0000313" key="3">
    <source>
        <dbReference type="Proteomes" id="UP000266292"/>
    </source>
</evidence>
<dbReference type="AlphaFoldDB" id="A0A1X9YUU1"/>
<protein>
    <recommendedName>
        <fullName evidence="4">C4-dicarboxylate ABC transporter</fullName>
    </recommendedName>
</protein>
<evidence type="ECO:0000313" key="2">
    <source>
        <dbReference type="EMBL" id="ARS36655.1"/>
    </source>
</evidence>
<accession>A0A1X9YUU1</accession>
<dbReference type="KEGG" id="pact:CA264_15190"/>
<sequence length="85" mass="9907">MLRPRKDDEKPAPTLFSKFARIFGLFMTLFYVALGLFIMFAGERLRLDIADSVKYMLGGVLILYGIVRFVRVYSSTRSKNNRYED</sequence>
<gene>
    <name evidence="2" type="ORF">CA264_15190</name>
</gene>
<keyword evidence="1" id="KW-1133">Transmembrane helix</keyword>
<keyword evidence="1" id="KW-0812">Transmembrane</keyword>
<evidence type="ECO:0000256" key="1">
    <source>
        <dbReference type="SAM" id="Phobius"/>
    </source>
</evidence>
<feature type="transmembrane region" description="Helical" evidence="1">
    <location>
        <begin position="53"/>
        <end position="73"/>
    </location>
</feature>
<proteinExistence type="predicted"/>
<feature type="transmembrane region" description="Helical" evidence="1">
    <location>
        <begin position="20"/>
        <end position="41"/>
    </location>
</feature>
<dbReference type="RefSeq" id="WP_025608249.1">
    <property type="nucleotide sequence ID" value="NZ_CP021235.1"/>
</dbReference>
<dbReference type="OrthoDB" id="853311at2"/>
<keyword evidence="1" id="KW-0472">Membrane</keyword>
<dbReference type="EMBL" id="CP021235">
    <property type="protein sequence ID" value="ARS36655.1"/>
    <property type="molecule type" value="Genomic_DNA"/>
</dbReference>
<organism evidence="2 3">
    <name type="scientific">Pontibacter actiniarum</name>
    <dbReference type="NCBI Taxonomy" id="323450"/>
    <lineage>
        <taxon>Bacteria</taxon>
        <taxon>Pseudomonadati</taxon>
        <taxon>Bacteroidota</taxon>
        <taxon>Cytophagia</taxon>
        <taxon>Cytophagales</taxon>
        <taxon>Hymenobacteraceae</taxon>
        <taxon>Pontibacter</taxon>
    </lineage>
</organism>
<reference evidence="3" key="1">
    <citation type="submission" date="2017-05" db="EMBL/GenBank/DDBJ databases">
        <authorList>
            <person name="Ray J."/>
            <person name="Price M."/>
            <person name="Deutschbauer A."/>
        </authorList>
    </citation>
    <scope>NUCLEOTIDE SEQUENCE [LARGE SCALE GENOMIC DNA]</scope>
    <source>
        <strain evidence="3">DSM 19842</strain>
    </source>
</reference>